<name>A0A2H0XA66_UNCKA</name>
<feature type="domain" description="Thymidylate kinase-like" evidence="8">
    <location>
        <begin position="10"/>
        <end position="215"/>
    </location>
</feature>
<dbReference type="CDD" id="cd01672">
    <property type="entry name" value="TMPK"/>
    <property type="match status" value="1"/>
</dbReference>
<evidence type="ECO:0000256" key="6">
    <source>
        <dbReference type="ARBA" id="ARBA00022840"/>
    </source>
</evidence>
<dbReference type="InterPro" id="IPR018094">
    <property type="entry name" value="Thymidylate_kinase"/>
</dbReference>
<evidence type="ECO:0000256" key="4">
    <source>
        <dbReference type="ARBA" id="ARBA00022741"/>
    </source>
</evidence>
<dbReference type="InterPro" id="IPR039430">
    <property type="entry name" value="Thymidylate_kin-like_dom"/>
</dbReference>
<dbReference type="GO" id="GO:0004798">
    <property type="term" value="F:dTMP kinase activity"/>
    <property type="evidence" value="ECO:0007669"/>
    <property type="project" value="UniProtKB-UniRule"/>
</dbReference>
<evidence type="ECO:0000313" key="9">
    <source>
        <dbReference type="EMBL" id="PIS20968.1"/>
    </source>
</evidence>
<dbReference type="HAMAP" id="MF_00165">
    <property type="entry name" value="Thymidylate_kinase"/>
    <property type="match status" value="1"/>
</dbReference>
<comment type="similarity">
    <text evidence="1 7">Belongs to the thymidylate kinase family.</text>
</comment>
<proteinExistence type="inferred from homology"/>
<dbReference type="Pfam" id="PF02223">
    <property type="entry name" value="Thymidylate_kin"/>
    <property type="match status" value="1"/>
</dbReference>
<keyword evidence="6 7" id="KW-0067">ATP-binding</keyword>
<dbReference type="SUPFAM" id="SSF52540">
    <property type="entry name" value="P-loop containing nucleoside triphosphate hydrolases"/>
    <property type="match status" value="1"/>
</dbReference>
<dbReference type="GO" id="GO:0006235">
    <property type="term" value="P:dTTP biosynthetic process"/>
    <property type="evidence" value="ECO:0007669"/>
    <property type="project" value="UniProtKB-UniRule"/>
</dbReference>
<dbReference type="GO" id="GO:0006233">
    <property type="term" value="P:dTDP biosynthetic process"/>
    <property type="evidence" value="ECO:0007669"/>
    <property type="project" value="InterPro"/>
</dbReference>
<dbReference type="Gene3D" id="3.40.50.300">
    <property type="entry name" value="P-loop containing nucleotide triphosphate hydrolases"/>
    <property type="match status" value="1"/>
</dbReference>
<dbReference type="GO" id="GO:0006227">
    <property type="term" value="P:dUDP biosynthetic process"/>
    <property type="evidence" value="ECO:0007669"/>
    <property type="project" value="TreeGrafter"/>
</dbReference>
<evidence type="ECO:0000256" key="3">
    <source>
        <dbReference type="ARBA" id="ARBA00022727"/>
    </source>
</evidence>
<evidence type="ECO:0000256" key="1">
    <source>
        <dbReference type="ARBA" id="ARBA00009776"/>
    </source>
</evidence>
<keyword evidence="4 7" id="KW-0547">Nucleotide-binding</keyword>
<gene>
    <name evidence="7" type="primary">tmk</name>
    <name evidence="9" type="ORF">COT52_00985</name>
</gene>
<dbReference type="Proteomes" id="UP000231414">
    <property type="component" value="Unassembled WGS sequence"/>
</dbReference>
<dbReference type="PANTHER" id="PTHR10344:SF1">
    <property type="entry name" value="THYMIDYLATE KINASE"/>
    <property type="match status" value="1"/>
</dbReference>
<keyword evidence="3 7" id="KW-0545">Nucleotide biosynthesis</keyword>
<feature type="binding site" evidence="7">
    <location>
        <begin position="12"/>
        <end position="19"/>
    </location>
    <ligand>
        <name>ATP</name>
        <dbReference type="ChEBI" id="CHEBI:30616"/>
    </ligand>
</feature>
<reference evidence="10" key="1">
    <citation type="submission" date="2017-09" db="EMBL/GenBank/DDBJ databases">
        <title>Depth-based differentiation of microbial function through sediment-hosted aquifers and enrichment of novel symbionts in the deep terrestrial subsurface.</title>
        <authorList>
            <person name="Probst A.J."/>
            <person name="Ladd B."/>
            <person name="Jarett J.K."/>
            <person name="Geller-Mcgrath D.E."/>
            <person name="Sieber C.M.K."/>
            <person name="Emerson J.B."/>
            <person name="Anantharaman K."/>
            <person name="Thomas B.C."/>
            <person name="Malmstrom R."/>
            <person name="Stieglmeier M."/>
            <person name="Klingl A."/>
            <person name="Woyke T."/>
            <person name="Ryan C.M."/>
            <person name="Banfield J.F."/>
        </authorList>
    </citation>
    <scope>NUCLEOTIDE SEQUENCE [LARGE SCALE GENOMIC DNA]</scope>
</reference>
<protein>
    <recommendedName>
        <fullName evidence="7">Thymidylate kinase</fullName>
        <ecNumber evidence="7">2.7.4.9</ecNumber>
    </recommendedName>
    <alternativeName>
        <fullName evidence="7">dTMP kinase</fullName>
    </alternativeName>
</protein>
<evidence type="ECO:0000256" key="5">
    <source>
        <dbReference type="ARBA" id="ARBA00022777"/>
    </source>
</evidence>
<dbReference type="EC" id="2.7.4.9" evidence="7"/>
<comment type="caution">
    <text evidence="9">The sequence shown here is derived from an EMBL/GenBank/DDBJ whole genome shotgun (WGS) entry which is preliminary data.</text>
</comment>
<comment type="function">
    <text evidence="7">Phosphorylation of dTMP to form dTDP in both de novo and salvage pathways of dTTP synthesis.</text>
</comment>
<dbReference type="InterPro" id="IPR027417">
    <property type="entry name" value="P-loop_NTPase"/>
</dbReference>
<evidence type="ECO:0000256" key="2">
    <source>
        <dbReference type="ARBA" id="ARBA00022679"/>
    </source>
</evidence>
<accession>A0A2H0XA66</accession>
<sequence>MKARGVKISLEGIDGSGKTTQLKLIEPELLRLGYRVYLAPDNSDASGKGIDGSILRILRKGRDRFFRLGYPTTESLLLAARASFLDERDTVPKLERGFVVICDRDIDTFVAYGLVSMVAKYPERDEKDLFQWLLSLVSVGRTQPDLTILFKPDLDTFLNRATVARGRGKRDRFSSKDKIFIRSVCRYYDWLAAVNTSRIRVLDVGGKSIQEVSQDVSALVVPFIRRYNVPTSE</sequence>
<dbReference type="AlphaFoldDB" id="A0A2H0XA66"/>
<comment type="catalytic activity">
    <reaction evidence="7">
        <text>dTMP + ATP = dTDP + ADP</text>
        <dbReference type="Rhea" id="RHEA:13517"/>
        <dbReference type="ChEBI" id="CHEBI:30616"/>
        <dbReference type="ChEBI" id="CHEBI:58369"/>
        <dbReference type="ChEBI" id="CHEBI:63528"/>
        <dbReference type="ChEBI" id="CHEBI:456216"/>
        <dbReference type="EC" id="2.7.4.9"/>
    </reaction>
</comment>
<keyword evidence="5 7" id="KW-0418">Kinase</keyword>
<dbReference type="GO" id="GO:0005524">
    <property type="term" value="F:ATP binding"/>
    <property type="evidence" value="ECO:0007669"/>
    <property type="project" value="UniProtKB-UniRule"/>
</dbReference>
<dbReference type="EMBL" id="PEYW01000011">
    <property type="protein sequence ID" value="PIS20968.1"/>
    <property type="molecule type" value="Genomic_DNA"/>
</dbReference>
<dbReference type="GO" id="GO:0005737">
    <property type="term" value="C:cytoplasm"/>
    <property type="evidence" value="ECO:0007669"/>
    <property type="project" value="TreeGrafter"/>
</dbReference>
<dbReference type="PANTHER" id="PTHR10344">
    <property type="entry name" value="THYMIDYLATE KINASE"/>
    <property type="match status" value="1"/>
</dbReference>
<evidence type="ECO:0000259" key="8">
    <source>
        <dbReference type="Pfam" id="PF02223"/>
    </source>
</evidence>
<keyword evidence="2 7" id="KW-0808">Transferase</keyword>
<evidence type="ECO:0000313" key="10">
    <source>
        <dbReference type="Proteomes" id="UP000231414"/>
    </source>
</evidence>
<evidence type="ECO:0000256" key="7">
    <source>
        <dbReference type="HAMAP-Rule" id="MF_00165"/>
    </source>
</evidence>
<organism evidence="9 10">
    <name type="scientific">candidate division WWE3 bacterium CG08_land_8_20_14_0_20_43_13</name>
    <dbReference type="NCBI Taxonomy" id="1975087"/>
    <lineage>
        <taxon>Bacteria</taxon>
        <taxon>Katanobacteria</taxon>
    </lineage>
</organism>